<dbReference type="SUPFAM" id="SSF47473">
    <property type="entry name" value="EF-hand"/>
    <property type="match status" value="1"/>
</dbReference>
<dbReference type="EMBL" id="JBJUIK010000014">
    <property type="protein sequence ID" value="KAL3505189.1"/>
    <property type="molecule type" value="Genomic_DNA"/>
</dbReference>
<reference evidence="3 4" key="1">
    <citation type="submission" date="2024-11" db="EMBL/GenBank/DDBJ databases">
        <title>A near-complete genome assembly of Cinchona calisaya.</title>
        <authorList>
            <person name="Lian D.C."/>
            <person name="Zhao X.W."/>
            <person name="Wei L."/>
        </authorList>
    </citation>
    <scope>NUCLEOTIDE SEQUENCE [LARGE SCALE GENOMIC DNA]</scope>
    <source>
        <tissue evidence="3">Nenye</tissue>
    </source>
</reference>
<comment type="caution">
    <text evidence="3">The sequence shown here is derived from an EMBL/GenBank/DDBJ whole genome shotgun (WGS) entry which is preliminary data.</text>
</comment>
<keyword evidence="1" id="KW-0106">Calcium</keyword>
<dbReference type="Proteomes" id="UP001630127">
    <property type="component" value="Unassembled WGS sequence"/>
</dbReference>
<feature type="domain" description="EF-hand" evidence="2">
    <location>
        <begin position="54"/>
        <end position="89"/>
    </location>
</feature>
<protein>
    <recommendedName>
        <fullName evidence="2">EF-hand domain-containing protein</fullName>
    </recommendedName>
</protein>
<proteinExistence type="predicted"/>
<dbReference type="InterPro" id="IPR002048">
    <property type="entry name" value="EF_hand_dom"/>
</dbReference>
<evidence type="ECO:0000313" key="3">
    <source>
        <dbReference type="EMBL" id="KAL3505189.1"/>
    </source>
</evidence>
<name>A0ABD2YFX0_9GENT</name>
<dbReference type="PROSITE" id="PS00018">
    <property type="entry name" value="EF_HAND_1"/>
    <property type="match status" value="2"/>
</dbReference>
<dbReference type="InterPro" id="IPR018247">
    <property type="entry name" value="EF_Hand_1_Ca_BS"/>
</dbReference>
<organism evidence="3 4">
    <name type="scientific">Cinchona calisaya</name>
    <dbReference type="NCBI Taxonomy" id="153742"/>
    <lineage>
        <taxon>Eukaryota</taxon>
        <taxon>Viridiplantae</taxon>
        <taxon>Streptophyta</taxon>
        <taxon>Embryophyta</taxon>
        <taxon>Tracheophyta</taxon>
        <taxon>Spermatophyta</taxon>
        <taxon>Magnoliopsida</taxon>
        <taxon>eudicotyledons</taxon>
        <taxon>Gunneridae</taxon>
        <taxon>Pentapetalae</taxon>
        <taxon>asterids</taxon>
        <taxon>lamiids</taxon>
        <taxon>Gentianales</taxon>
        <taxon>Rubiaceae</taxon>
        <taxon>Cinchonoideae</taxon>
        <taxon>Cinchoneae</taxon>
        <taxon>Cinchona</taxon>
    </lineage>
</organism>
<sequence>MAIKPTYLRTPIDGKIQMSPEEFKKWLKKFDSDKDGRINKEELCEAIRAEGGWFARLKCKDGLKLADKDGNGFIDDNEIKYLKDFAFKHLGVKIVTY</sequence>
<evidence type="ECO:0000313" key="4">
    <source>
        <dbReference type="Proteomes" id="UP001630127"/>
    </source>
</evidence>
<dbReference type="SMART" id="SM00054">
    <property type="entry name" value="EFh"/>
    <property type="match status" value="2"/>
</dbReference>
<evidence type="ECO:0000259" key="2">
    <source>
        <dbReference type="PROSITE" id="PS50222"/>
    </source>
</evidence>
<dbReference type="CDD" id="cd00051">
    <property type="entry name" value="EFh"/>
    <property type="match status" value="1"/>
</dbReference>
<dbReference type="Pfam" id="PF13202">
    <property type="entry name" value="EF-hand_5"/>
    <property type="match status" value="1"/>
</dbReference>
<dbReference type="Pfam" id="PF13499">
    <property type="entry name" value="EF-hand_7"/>
    <property type="match status" value="1"/>
</dbReference>
<feature type="domain" description="EF-hand" evidence="2">
    <location>
        <begin position="18"/>
        <end position="53"/>
    </location>
</feature>
<dbReference type="Gene3D" id="1.10.238.10">
    <property type="entry name" value="EF-hand"/>
    <property type="match status" value="1"/>
</dbReference>
<gene>
    <name evidence="3" type="ORF">ACH5RR_035030</name>
</gene>
<dbReference type="AlphaFoldDB" id="A0ABD2YFX0"/>
<evidence type="ECO:0000256" key="1">
    <source>
        <dbReference type="ARBA" id="ARBA00022837"/>
    </source>
</evidence>
<dbReference type="PROSITE" id="PS50222">
    <property type="entry name" value="EF_HAND_2"/>
    <property type="match status" value="2"/>
</dbReference>
<keyword evidence="4" id="KW-1185">Reference proteome</keyword>
<accession>A0ABD2YFX0</accession>
<dbReference type="InterPro" id="IPR011992">
    <property type="entry name" value="EF-hand-dom_pair"/>
</dbReference>